<dbReference type="Gene3D" id="1.10.533.10">
    <property type="entry name" value="Death Domain, Fas"/>
    <property type="match status" value="1"/>
</dbReference>
<proteinExistence type="predicted"/>
<evidence type="ECO:0000313" key="5">
    <source>
        <dbReference type="Ensembl" id="ENSECRP00000026089.1"/>
    </source>
</evidence>
<feature type="compositionally biased region" description="Low complexity" evidence="2">
    <location>
        <begin position="281"/>
        <end position="298"/>
    </location>
</feature>
<dbReference type="GO" id="GO:0005886">
    <property type="term" value="C:plasma membrane"/>
    <property type="evidence" value="ECO:0007669"/>
    <property type="project" value="TreeGrafter"/>
</dbReference>
<accession>A0A8C4T414</accession>
<dbReference type="PROSITE" id="PS50050">
    <property type="entry name" value="TNFR_NGFR_2"/>
    <property type="match status" value="1"/>
</dbReference>
<evidence type="ECO:0000259" key="4">
    <source>
        <dbReference type="PROSITE" id="PS50050"/>
    </source>
</evidence>
<dbReference type="Ensembl" id="ENSECRT00000026634.1">
    <property type="protein sequence ID" value="ENSECRP00000026089.1"/>
    <property type="gene ID" value="ENSECRG00000017610.1"/>
</dbReference>
<reference evidence="5" key="3">
    <citation type="submission" date="2025-09" db="UniProtKB">
        <authorList>
            <consortium name="Ensembl"/>
        </authorList>
    </citation>
    <scope>IDENTIFICATION</scope>
</reference>
<dbReference type="PROSITE" id="PS00652">
    <property type="entry name" value="TNFR_NGFR_1"/>
    <property type="match status" value="1"/>
</dbReference>
<keyword evidence="6" id="KW-1185">Reference proteome</keyword>
<sequence>MFALSDPTPFNTGVSSVHRPVGCDVLYIILSSKQLLLAPATESVGWKEGGASDEKKNKKVSHSSITIGETSRQTIESSIIQGATEMHLLSLWTSVALMISLVVTSDENLSRYCGRTEYFDFEGDESCKQCRERFPIKPGFEFSRNCGIDDFGNSPLNTYQECRNGTYNNGEFDLCQQCSTCQADVERIICSTTHDTLCCASGEWIESGLCPPACCHCSERNQQISRSSFCPKTHFNCKQVEGQPCQPEEETTFSITVSTTIPNLHRLDLTTNQSISGQTATPILTEQTTKTTLTEEPTSPNSTNTAVALPVFLTLAILLIFLVIFCVYKCWAKMKAAPKMPSLYFHDLKYVHQNHLPKESASKQVLQKPLMMPQENGLHRDDLIDKIHMEVNGEPVSLPRRDNSLNEILGSELHTAPLQTVLNNLDVLEELIMLLDPEISNTKSTKHLASRCQFPSTWINYTYSMKDSKSPLKVLLEAVSAKWPDWTVGQLAVMLSDMERNDAVKVLTKLSPIQQEVL</sequence>
<dbReference type="Proteomes" id="UP000694620">
    <property type="component" value="Chromosome 17"/>
</dbReference>
<dbReference type="InterPro" id="IPR011029">
    <property type="entry name" value="DEATH-like_dom_sf"/>
</dbReference>
<keyword evidence="3" id="KW-1133">Transmembrane helix</keyword>
<feature type="transmembrane region" description="Helical" evidence="3">
    <location>
        <begin position="307"/>
        <end position="331"/>
    </location>
</feature>
<name>A0A8C4T414_ERPCA</name>
<reference evidence="5" key="2">
    <citation type="submission" date="2025-08" db="UniProtKB">
        <authorList>
            <consortium name="Ensembl"/>
        </authorList>
    </citation>
    <scope>IDENTIFICATION</scope>
</reference>
<organism evidence="5 6">
    <name type="scientific">Erpetoichthys calabaricus</name>
    <name type="common">Rope fish</name>
    <name type="synonym">Calamoichthys calabaricus</name>
    <dbReference type="NCBI Taxonomy" id="27687"/>
    <lineage>
        <taxon>Eukaryota</taxon>
        <taxon>Metazoa</taxon>
        <taxon>Chordata</taxon>
        <taxon>Craniata</taxon>
        <taxon>Vertebrata</taxon>
        <taxon>Euteleostomi</taxon>
        <taxon>Actinopterygii</taxon>
        <taxon>Polypteriformes</taxon>
        <taxon>Polypteridae</taxon>
        <taxon>Erpetoichthys</taxon>
    </lineage>
</organism>
<feature type="region of interest" description="Disordered" evidence="2">
    <location>
        <begin position="46"/>
        <end position="65"/>
    </location>
</feature>
<dbReference type="AlphaFoldDB" id="A0A8C4T414"/>
<dbReference type="InterPro" id="IPR042355">
    <property type="entry name" value="IGFLR1"/>
</dbReference>
<dbReference type="InterPro" id="IPR001368">
    <property type="entry name" value="TNFR/NGFR_Cys_rich_reg"/>
</dbReference>
<evidence type="ECO:0000256" key="2">
    <source>
        <dbReference type="SAM" id="MobiDB-lite"/>
    </source>
</evidence>
<evidence type="ECO:0000256" key="1">
    <source>
        <dbReference type="PROSITE-ProRule" id="PRU00206"/>
    </source>
</evidence>
<dbReference type="GeneTree" id="ENSGT00390000005702"/>
<feature type="repeat" description="TNFR-Cys" evidence="1">
    <location>
        <begin position="161"/>
        <end position="198"/>
    </location>
</feature>
<feature type="domain" description="TNFR-Cys" evidence="4">
    <location>
        <begin position="161"/>
        <end position="198"/>
    </location>
</feature>
<dbReference type="SUPFAM" id="SSF47986">
    <property type="entry name" value="DEATH domain"/>
    <property type="match status" value="1"/>
</dbReference>
<keyword evidence="3" id="KW-0812">Transmembrane</keyword>
<protein>
    <recommendedName>
        <fullName evidence="4">TNFR-Cys domain-containing protein</fullName>
    </recommendedName>
</protein>
<keyword evidence="3" id="KW-0472">Membrane</keyword>
<evidence type="ECO:0000313" key="6">
    <source>
        <dbReference type="Proteomes" id="UP000694620"/>
    </source>
</evidence>
<comment type="caution">
    <text evidence="1">Lacks conserved residue(s) required for the propagation of feature annotation.</text>
</comment>
<dbReference type="PANTHER" id="PTHR14657">
    <property type="entry name" value="IGF-LIKE FAMILY RECEPTOR 1"/>
    <property type="match status" value="1"/>
</dbReference>
<evidence type="ECO:0000256" key="3">
    <source>
        <dbReference type="SAM" id="Phobius"/>
    </source>
</evidence>
<dbReference type="PANTHER" id="PTHR14657:SF2">
    <property type="entry name" value="IGF-LIKE FAMILY RECEPTOR 1"/>
    <property type="match status" value="1"/>
</dbReference>
<feature type="region of interest" description="Disordered" evidence="2">
    <location>
        <begin position="278"/>
        <end position="301"/>
    </location>
</feature>
<reference evidence="5" key="1">
    <citation type="submission" date="2021-06" db="EMBL/GenBank/DDBJ databases">
        <authorList>
            <consortium name="Wellcome Sanger Institute Data Sharing"/>
        </authorList>
    </citation>
    <scope>NUCLEOTIDE SEQUENCE [LARGE SCALE GENOMIC DNA]</scope>
</reference>